<protein>
    <recommendedName>
        <fullName evidence="2">DNA (cytosine-5-)-methyltransferase</fullName>
        <ecNumber evidence="2">2.1.1.37</ecNumber>
    </recommendedName>
</protein>
<accession>A0A3Q1JW56</accession>
<keyword evidence="4 11" id="KW-0489">Methyltransferase</keyword>
<dbReference type="PROSITE" id="PS51679">
    <property type="entry name" value="SAM_MT_C5"/>
    <property type="match status" value="1"/>
</dbReference>
<keyword evidence="3" id="KW-0678">Repressor</keyword>
<evidence type="ECO:0000256" key="9">
    <source>
        <dbReference type="ARBA" id="ARBA00022833"/>
    </source>
</evidence>
<dbReference type="GO" id="GO:0008270">
    <property type="term" value="F:zinc ion binding"/>
    <property type="evidence" value="ECO:0007669"/>
    <property type="project" value="UniProtKB-KW"/>
</dbReference>
<dbReference type="Gene3D" id="3.40.50.150">
    <property type="entry name" value="Vaccinia Virus protein VP39"/>
    <property type="match status" value="2"/>
</dbReference>
<dbReference type="InterPro" id="IPR018117">
    <property type="entry name" value="C5_DNA_meth_AS"/>
</dbReference>
<feature type="active site" evidence="11">
    <location>
        <position position="393"/>
    </location>
</feature>
<dbReference type="PROSITE" id="PS50812">
    <property type="entry name" value="PWWP"/>
    <property type="match status" value="1"/>
</dbReference>
<evidence type="ECO:0000256" key="5">
    <source>
        <dbReference type="ARBA" id="ARBA00022679"/>
    </source>
</evidence>
<dbReference type="Pfam" id="PF00145">
    <property type="entry name" value="DNA_methylase"/>
    <property type="match status" value="1"/>
</dbReference>
<dbReference type="Pfam" id="PF00855">
    <property type="entry name" value="PWWP"/>
    <property type="match status" value="1"/>
</dbReference>
<keyword evidence="6 11" id="KW-0949">S-adenosyl-L-methionine</keyword>
<dbReference type="Pfam" id="PF17980">
    <property type="entry name" value="ADD_DNMT3"/>
    <property type="match status" value="1"/>
</dbReference>
<evidence type="ECO:0000256" key="12">
    <source>
        <dbReference type="SAM" id="MobiDB-lite"/>
    </source>
</evidence>
<reference evidence="15" key="2">
    <citation type="submission" date="2025-08" db="UniProtKB">
        <authorList>
            <consortium name="Ensembl"/>
        </authorList>
    </citation>
    <scope>IDENTIFICATION</scope>
</reference>
<keyword evidence="8" id="KW-0863">Zinc-finger</keyword>
<evidence type="ECO:0000256" key="4">
    <source>
        <dbReference type="ARBA" id="ARBA00022603"/>
    </source>
</evidence>
<comment type="similarity">
    <text evidence="11">Belongs to the class I-like SAM-binding methyltransferase superfamily. C5-methyltransferase family.</text>
</comment>
<feature type="region of interest" description="Disordered" evidence="12">
    <location>
        <begin position="609"/>
        <end position="630"/>
    </location>
</feature>
<evidence type="ECO:0000256" key="8">
    <source>
        <dbReference type="ARBA" id="ARBA00022771"/>
    </source>
</evidence>
<evidence type="ECO:0000259" key="13">
    <source>
        <dbReference type="PROSITE" id="PS50812"/>
    </source>
</evidence>
<dbReference type="InterPro" id="IPR050390">
    <property type="entry name" value="C5-Methyltransferase"/>
</dbReference>
<dbReference type="Gene3D" id="1.10.720.50">
    <property type="entry name" value="PWWP, helical domain"/>
    <property type="match status" value="1"/>
</dbReference>
<evidence type="ECO:0000256" key="3">
    <source>
        <dbReference type="ARBA" id="ARBA00022491"/>
    </source>
</evidence>
<sequence length="630" mass="71917">MSETVTIQHLLCMCMGVVQGVKGDLVWVKLEGFSSWPAIIISCSEDNLLPGKRMVGWYGQRISSQVRLQDLKPFTSFGQYFCANSFATLVAYRDAIFLSLQVSLRCKKQFSACLEDKEELLKQMLDWAFGGFQPSGPDGLKPIASINGMKIWRGACFNFFIPLLDYIYLSAVFVDFCLCCGTENVEIFHPLFKGSLCLKCKDNFAETLYRYDEDGYQSYCTICCYGLEVILCGNDSCCRSYCEDCLNILVGLGTFDSLKVLDPWICYLCQPHQPHGALVPREDWSIRVQELFANNSAMEFEPHRVYPSIPANLRRPLRVLSLFDGIATGYLVLKELGFKVEKYVASEVCEDSIAVAAVNHDGKIIHIGDTRFINKEHLEQWGPFDLLIGGSPCNDLSIVNPFRKDQGMPYLCKNMLFFEYYRILQLLKPKEEDPRPFFWLFENVVFMNSHDKINICRFLECNPVLVDAVKVSPAHRARYFWGNIPGMSRPIIASQNDKLTLQDCLEIGREARVTKVRTITTNPNSLKQGKNVSRLPVLQNDKEDNLWITELERIFGFPKHYTDVRNMNRQQRQKVLGKAWSVPVIRHLFAPLKDYFSCEELSILTTSSTSTSNSFTFPSSPDSPELQQLR</sequence>
<keyword evidence="10" id="KW-0539">Nucleus</keyword>
<dbReference type="GO" id="GO:0051718">
    <property type="term" value="F:DNA (cytosine-5-)-methyltransferase activity, acting on CpG substrates"/>
    <property type="evidence" value="ECO:0007669"/>
    <property type="project" value="TreeGrafter"/>
</dbReference>
<reference evidence="15" key="3">
    <citation type="submission" date="2025-09" db="UniProtKB">
        <authorList>
            <consortium name="Ensembl"/>
        </authorList>
    </citation>
    <scope>IDENTIFICATION</scope>
</reference>
<proteinExistence type="inferred from homology"/>
<dbReference type="PANTHER" id="PTHR23068:SF53">
    <property type="entry name" value="DNA (CYTOSINE-5-)-METHYLTRANSFERASE"/>
    <property type="match status" value="1"/>
</dbReference>
<comment type="subcellular location">
    <subcellularLocation>
        <location evidence="1">Nucleus</location>
    </subcellularLocation>
</comment>
<keyword evidence="16" id="KW-1185">Reference proteome</keyword>
<dbReference type="PANTHER" id="PTHR23068">
    <property type="entry name" value="DNA CYTOSINE-5- -METHYLTRANSFERASE 3-RELATED"/>
    <property type="match status" value="1"/>
</dbReference>
<dbReference type="EC" id="2.1.1.37" evidence="2"/>
<evidence type="ECO:0000313" key="15">
    <source>
        <dbReference type="Ensembl" id="ENSATEP00000036098.2"/>
    </source>
</evidence>
<dbReference type="InterPro" id="IPR001525">
    <property type="entry name" value="C5_MeTfrase"/>
</dbReference>
<organism evidence="15 16">
    <name type="scientific">Anabas testudineus</name>
    <name type="common">Climbing perch</name>
    <name type="synonym">Anthias testudineus</name>
    <dbReference type="NCBI Taxonomy" id="64144"/>
    <lineage>
        <taxon>Eukaryota</taxon>
        <taxon>Metazoa</taxon>
        <taxon>Chordata</taxon>
        <taxon>Craniata</taxon>
        <taxon>Vertebrata</taxon>
        <taxon>Euteleostomi</taxon>
        <taxon>Actinopterygii</taxon>
        <taxon>Neopterygii</taxon>
        <taxon>Teleostei</taxon>
        <taxon>Neoteleostei</taxon>
        <taxon>Acanthomorphata</taxon>
        <taxon>Anabantaria</taxon>
        <taxon>Anabantiformes</taxon>
        <taxon>Anabantoidei</taxon>
        <taxon>Anabantidae</taxon>
        <taxon>Anabas</taxon>
    </lineage>
</organism>
<evidence type="ECO:0000256" key="11">
    <source>
        <dbReference type="PROSITE-ProRule" id="PRU01016"/>
    </source>
</evidence>
<dbReference type="InterPro" id="IPR000313">
    <property type="entry name" value="PWWP_dom"/>
</dbReference>
<evidence type="ECO:0000256" key="2">
    <source>
        <dbReference type="ARBA" id="ARBA00011975"/>
    </source>
</evidence>
<reference evidence="15" key="1">
    <citation type="submission" date="2021-04" db="EMBL/GenBank/DDBJ databases">
        <authorList>
            <consortium name="Wellcome Sanger Institute Data Sharing"/>
        </authorList>
    </citation>
    <scope>NUCLEOTIDE SEQUENCE [LARGE SCALE GENOMIC DNA]</scope>
</reference>
<name>A0A3Q1JW56_ANATE</name>
<dbReference type="GO" id="GO:0000122">
    <property type="term" value="P:negative regulation of transcription by RNA polymerase II"/>
    <property type="evidence" value="ECO:0007669"/>
    <property type="project" value="TreeGrafter"/>
</dbReference>
<dbReference type="SUPFAM" id="SSF63748">
    <property type="entry name" value="Tudor/PWWP/MBT"/>
    <property type="match status" value="1"/>
</dbReference>
<feature type="domain" description="PWWP" evidence="13">
    <location>
        <begin position="22"/>
        <end position="77"/>
    </location>
</feature>
<feature type="compositionally biased region" description="Low complexity" evidence="12">
    <location>
        <begin position="609"/>
        <end position="624"/>
    </location>
</feature>
<dbReference type="GO" id="GO:0005634">
    <property type="term" value="C:nucleus"/>
    <property type="evidence" value="ECO:0007669"/>
    <property type="project" value="UniProtKB-SubCell"/>
</dbReference>
<dbReference type="InterPro" id="IPR049554">
    <property type="entry name" value="DNMT3_ADD_PHD"/>
</dbReference>
<evidence type="ECO:0000256" key="7">
    <source>
        <dbReference type="ARBA" id="ARBA00022723"/>
    </source>
</evidence>
<dbReference type="GO" id="GO:0003677">
    <property type="term" value="F:DNA binding"/>
    <property type="evidence" value="ECO:0007669"/>
    <property type="project" value="TreeGrafter"/>
</dbReference>
<evidence type="ECO:0000313" key="16">
    <source>
        <dbReference type="Proteomes" id="UP000265040"/>
    </source>
</evidence>
<dbReference type="Proteomes" id="UP000265040">
    <property type="component" value="Chromosome 7"/>
</dbReference>
<keyword evidence="7" id="KW-0479">Metal-binding</keyword>
<dbReference type="SUPFAM" id="SSF53335">
    <property type="entry name" value="S-adenosyl-L-methionine-dependent methyltransferases"/>
    <property type="match status" value="1"/>
</dbReference>
<dbReference type="Pfam" id="PF21255">
    <property type="entry name" value="DNMT3_ADD_GATA1-like"/>
    <property type="match status" value="1"/>
</dbReference>
<evidence type="ECO:0000256" key="6">
    <source>
        <dbReference type="ARBA" id="ARBA00022691"/>
    </source>
</evidence>
<keyword evidence="5 11" id="KW-0808">Transferase</keyword>
<dbReference type="GO" id="GO:0032259">
    <property type="term" value="P:methylation"/>
    <property type="evidence" value="ECO:0007669"/>
    <property type="project" value="UniProtKB-KW"/>
</dbReference>
<dbReference type="SMART" id="SM00293">
    <property type="entry name" value="PWWP"/>
    <property type="match status" value="1"/>
</dbReference>
<feature type="domain" description="PHD-type" evidence="14">
    <location>
        <begin position="165"/>
        <end position="297"/>
    </location>
</feature>
<dbReference type="Gene3D" id="2.30.30.140">
    <property type="match status" value="1"/>
</dbReference>
<dbReference type="InterPro" id="IPR040552">
    <property type="entry name" value="DNMT3_ADD_GATA1-like"/>
</dbReference>
<evidence type="ECO:0000259" key="14">
    <source>
        <dbReference type="PROSITE" id="PS51533"/>
    </source>
</evidence>
<dbReference type="STRING" id="64144.ENSATEP00000036098"/>
<dbReference type="PROSITE" id="PS00094">
    <property type="entry name" value="C5_MTASE_1"/>
    <property type="match status" value="1"/>
</dbReference>
<dbReference type="AlphaFoldDB" id="A0A3Q1JW56"/>
<keyword evidence="9" id="KW-0862">Zinc</keyword>
<evidence type="ECO:0000256" key="10">
    <source>
        <dbReference type="ARBA" id="ARBA00023242"/>
    </source>
</evidence>
<dbReference type="GeneTree" id="ENSGT00940000166923"/>
<evidence type="ECO:0000256" key="1">
    <source>
        <dbReference type="ARBA" id="ARBA00004123"/>
    </source>
</evidence>
<dbReference type="PROSITE" id="PS51533">
    <property type="entry name" value="ADD"/>
    <property type="match status" value="1"/>
</dbReference>
<dbReference type="Ensembl" id="ENSATET00000036614.3">
    <property type="protein sequence ID" value="ENSATEP00000036098.2"/>
    <property type="gene ID" value="ENSATEG00000024810.3"/>
</dbReference>
<dbReference type="InterPro" id="IPR029063">
    <property type="entry name" value="SAM-dependent_MTases_sf"/>
</dbReference>
<dbReference type="InterPro" id="IPR025766">
    <property type="entry name" value="ADD"/>
</dbReference>